<feature type="modified residue" description="4-aspartylphosphate" evidence="1">
    <location>
        <position position="58"/>
    </location>
</feature>
<sequence>MDHPLTLFLFDPHALATSAVRARLTAAPDLALLAVAPDLAALPDTAEPPAHAFLVLTDWRDGAPLTLASALRARWPRPAPVIWSAQSHPLRLVAALTAGAGGYVDVAAPLPDLLTVLRVAQRGGAACCAPTASHTNDD</sequence>
<protein>
    <submittedName>
        <fullName evidence="3">Response regulator receiver protein</fullName>
    </submittedName>
</protein>
<accession>A7NI45</accession>
<dbReference type="PROSITE" id="PS50110">
    <property type="entry name" value="RESPONSE_REGULATORY"/>
    <property type="match status" value="1"/>
</dbReference>
<keyword evidence="1" id="KW-0597">Phosphoprotein</keyword>
<feature type="domain" description="Response regulatory" evidence="2">
    <location>
        <begin position="6"/>
        <end position="121"/>
    </location>
</feature>
<name>A7NI45_ROSCS</name>
<proteinExistence type="predicted"/>
<evidence type="ECO:0000313" key="3">
    <source>
        <dbReference type="EMBL" id="ABU57145.1"/>
    </source>
</evidence>
<dbReference type="InterPro" id="IPR001789">
    <property type="entry name" value="Sig_transdc_resp-reg_receiver"/>
</dbReference>
<dbReference type="HOGENOM" id="CLU_1853707_0_0_0"/>
<gene>
    <name evidence="3" type="ordered locus">Rcas_1043</name>
</gene>
<dbReference type="Proteomes" id="UP000000263">
    <property type="component" value="Chromosome"/>
</dbReference>
<dbReference type="InterPro" id="IPR011006">
    <property type="entry name" value="CheY-like_superfamily"/>
</dbReference>
<evidence type="ECO:0000259" key="2">
    <source>
        <dbReference type="PROSITE" id="PS50110"/>
    </source>
</evidence>
<dbReference type="EMBL" id="CP000804">
    <property type="protein sequence ID" value="ABU57145.1"/>
    <property type="molecule type" value="Genomic_DNA"/>
</dbReference>
<dbReference type="GO" id="GO:0000160">
    <property type="term" value="P:phosphorelay signal transduction system"/>
    <property type="evidence" value="ECO:0007669"/>
    <property type="project" value="InterPro"/>
</dbReference>
<dbReference type="RefSeq" id="WP_012119575.1">
    <property type="nucleotide sequence ID" value="NC_009767.1"/>
</dbReference>
<dbReference type="Gene3D" id="3.40.50.2300">
    <property type="match status" value="1"/>
</dbReference>
<dbReference type="AlphaFoldDB" id="A7NI45"/>
<reference evidence="3 4" key="1">
    <citation type="submission" date="2007-08" db="EMBL/GenBank/DDBJ databases">
        <title>Complete sequence of Roseiflexus castenholzii DSM 13941.</title>
        <authorList>
            <consortium name="US DOE Joint Genome Institute"/>
            <person name="Copeland A."/>
            <person name="Lucas S."/>
            <person name="Lapidus A."/>
            <person name="Barry K."/>
            <person name="Glavina del Rio T."/>
            <person name="Dalin E."/>
            <person name="Tice H."/>
            <person name="Pitluck S."/>
            <person name="Thompson L.S."/>
            <person name="Brettin T."/>
            <person name="Bruce D."/>
            <person name="Detter J.C."/>
            <person name="Han C."/>
            <person name="Tapia R."/>
            <person name="Schmutz J."/>
            <person name="Larimer F."/>
            <person name="Land M."/>
            <person name="Hauser L."/>
            <person name="Kyrpides N."/>
            <person name="Mikhailova N."/>
            <person name="Bryant D.A."/>
            <person name="Hanada S."/>
            <person name="Tsukatani Y."/>
            <person name="Richardson P."/>
        </authorList>
    </citation>
    <scope>NUCLEOTIDE SEQUENCE [LARGE SCALE GENOMIC DNA]</scope>
    <source>
        <strain evidence="4">DSM 13941 / HLO8</strain>
    </source>
</reference>
<organism evidence="3 4">
    <name type="scientific">Roseiflexus castenholzii (strain DSM 13941 / HLO8)</name>
    <dbReference type="NCBI Taxonomy" id="383372"/>
    <lineage>
        <taxon>Bacteria</taxon>
        <taxon>Bacillati</taxon>
        <taxon>Chloroflexota</taxon>
        <taxon>Chloroflexia</taxon>
        <taxon>Chloroflexales</taxon>
        <taxon>Roseiflexineae</taxon>
        <taxon>Roseiflexaceae</taxon>
        <taxon>Roseiflexus</taxon>
    </lineage>
</organism>
<evidence type="ECO:0000256" key="1">
    <source>
        <dbReference type="PROSITE-ProRule" id="PRU00169"/>
    </source>
</evidence>
<evidence type="ECO:0000313" key="4">
    <source>
        <dbReference type="Proteomes" id="UP000000263"/>
    </source>
</evidence>
<dbReference type="SUPFAM" id="SSF52172">
    <property type="entry name" value="CheY-like"/>
    <property type="match status" value="1"/>
</dbReference>
<dbReference type="KEGG" id="rca:Rcas_1043"/>
<keyword evidence="4" id="KW-1185">Reference proteome</keyword>